<sequence length="71" mass="8309">MLHSFQMEFYLSQSLQRLMNKFCNRFIAGKYIATDSQIKKCATVANRYILLFSVLQVALKSLFNLQNQRGK</sequence>
<dbReference type="STRING" id="651561.BBI00_05565"/>
<reference evidence="2" key="1">
    <citation type="submission" date="2016-07" db="EMBL/GenBank/DDBJ databases">
        <authorList>
            <person name="Florea S."/>
            <person name="Webb J.S."/>
            <person name="Jaromczyk J."/>
            <person name="Schardl C.L."/>
        </authorList>
    </citation>
    <scope>NUCLEOTIDE SEQUENCE [LARGE SCALE GENOMIC DNA]</scope>
    <source>
        <strain evidence="2">CC-VM-7</strain>
    </source>
</reference>
<evidence type="ECO:0000313" key="1">
    <source>
        <dbReference type="EMBL" id="OCA73843.1"/>
    </source>
</evidence>
<protein>
    <submittedName>
        <fullName evidence="1">Uncharacterized protein</fullName>
    </submittedName>
</protein>
<comment type="caution">
    <text evidence="1">The sequence shown here is derived from an EMBL/GenBank/DDBJ whole genome shotgun (WGS) entry which is preliminary data.</text>
</comment>
<proteinExistence type="predicted"/>
<dbReference type="AlphaFoldDB" id="A0A1B8ZQH7"/>
<organism evidence="1 2">
    <name type="scientific">Chryseobacterium arthrosphaerae</name>
    <dbReference type="NCBI Taxonomy" id="651561"/>
    <lineage>
        <taxon>Bacteria</taxon>
        <taxon>Pseudomonadati</taxon>
        <taxon>Bacteroidota</taxon>
        <taxon>Flavobacteriia</taxon>
        <taxon>Flavobacteriales</taxon>
        <taxon>Weeksellaceae</taxon>
        <taxon>Chryseobacterium group</taxon>
        <taxon>Chryseobacterium</taxon>
    </lineage>
</organism>
<dbReference type="EMBL" id="MAYG01000001">
    <property type="protein sequence ID" value="OCA73843.1"/>
    <property type="molecule type" value="Genomic_DNA"/>
</dbReference>
<accession>A0A1B8ZQH7</accession>
<gene>
    <name evidence="1" type="ORF">BBI00_05565</name>
</gene>
<evidence type="ECO:0000313" key="2">
    <source>
        <dbReference type="Proteomes" id="UP000093432"/>
    </source>
</evidence>
<name>A0A1B8ZQH7_9FLAO</name>
<dbReference type="Proteomes" id="UP000093432">
    <property type="component" value="Unassembled WGS sequence"/>
</dbReference>